<dbReference type="PANTHER" id="PTHR46481">
    <property type="entry name" value="ZINC FINGER BED DOMAIN-CONTAINING PROTEIN 4"/>
    <property type="match status" value="1"/>
</dbReference>
<keyword evidence="2" id="KW-1185">Reference proteome</keyword>
<evidence type="ECO:0000313" key="1">
    <source>
        <dbReference type="EMBL" id="KAG6469593.1"/>
    </source>
</evidence>
<dbReference type="AlphaFoldDB" id="A0A8J5EPY2"/>
<dbReference type="SUPFAM" id="SSF51735">
    <property type="entry name" value="NAD(P)-binding Rossmann-fold domains"/>
    <property type="match status" value="1"/>
</dbReference>
<sequence length="376" mass="42336">MNPPGLHSPSARSCIAFAPVIIRMDPAAEKKRMCVTGAGGFIASWLVKLLLSKGYIVHGTVRDPTVHPYCDGGVRFQLSKGSYSRSLPLMMTGSPTEDEGCIQQPFNSRSIAPLMQHRSTLHSIPFNHRSFMDASSGSGISPSTTQPHTLSPSKTPIIHEEVVDIGGKRKKTHGNNDIDGHVKKYKKNPYNAVKSSSSQPILTQSSMNNALTPHIFSQKKLEDKVVAFVVKDEMSFRVVEGAWARLDQFREYAIVLKMDKMSTVLMDVPTRWNSTCTMLFVTYKFKKVFGRMKENVQFVEYFEEVDGLEKKKRVGPPMENDWEKTQCFMNFLKRFHDTILQLSAIKKTTSPLIWKEIVAMRTNIDETILDTPDPSS</sequence>
<gene>
    <name evidence="1" type="ORF">ZIOFF_070523</name>
</gene>
<organism evidence="1 2">
    <name type="scientific">Zingiber officinale</name>
    <name type="common">Ginger</name>
    <name type="synonym">Amomum zingiber</name>
    <dbReference type="NCBI Taxonomy" id="94328"/>
    <lineage>
        <taxon>Eukaryota</taxon>
        <taxon>Viridiplantae</taxon>
        <taxon>Streptophyta</taxon>
        <taxon>Embryophyta</taxon>
        <taxon>Tracheophyta</taxon>
        <taxon>Spermatophyta</taxon>
        <taxon>Magnoliopsida</taxon>
        <taxon>Liliopsida</taxon>
        <taxon>Zingiberales</taxon>
        <taxon>Zingiberaceae</taxon>
        <taxon>Zingiber</taxon>
    </lineage>
</organism>
<comment type="caution">
    <text evidence="1">The sequence shown here is derived from an EMBL/GenBank/DDBJ whole genome shotgun (WGS) entry which is preliminary data.</text>
</comment>
<dbReference type="PANTHER" id="PTHR46481:SF2">
    <property type="entry name" value="BED-TYPE DOMAIN-CONTAINING PROTEIN"/>
    <property type="match status" value="1"/>
</dbReference>
<reference evidence="1 2" key="1">
    <citation type="submission" date="2020-08" db="EMBL/GenBank/DDBJ databases">
        <title>Plant Genome Project.</title>
        <authorList>
            <person name="Zhang R.-G."/>
        </authorList>
    </citation>
    <scope>NUCLEOTIDE SEQUENCE [LARGE SCALE GENOMIC DNA]</scope>
    <source>
        <tissue evidence="1">Rhizome</tissue>
    </source>
</reference>
<dbReference type="Gene3D" id="3.40.50.720">
    <property type="entry name" value="NAD(P)-binding Rossmann-like Domain"/>
    <property type="match status" value="1"/>
</dbReference>
<protein>
    <recommendedName>
        <fullName evidence="3">NAD-dependent epimerase/dehydratase domain-containing protein</fullName>
    </recommendedName>
</protein>
<proteinExistence type="predicted"/>
<dbReference type="InterPro" id="IPR036291">
    <property type="entry name" value="NAD(P)-bd_dom_sf"/>
</dbReference>
<dbReference type="EMBL" id="JACMSC010000021">
    <property type="protein sequence ID" value="KAG6469593.1"/>
    <property type="molecule type" value="Genomic_DNA"/>
</dbReference>
<accession>A0A8J5EPY2</accession>
<evidence type="ECO:0000313" key="2">
    <source>
        <dbReference type="Proteomes" id="UP000734854"/>
    </source>
</evidence>
<dbReference type="InterPro" id="IPR052035">
    <property type="entry name" value="ZnF_BED_domain_contain"/>
</dbReference>
<evidence type="ECO:0008006" key="3">
    <source>
        <dbReference type="Google" id="ProtNLM"/>
    </source>
</evidence>
<name>A0A8J5EPY2_ZINOF</name>
<dbReference type="Proteomes" id="UP000734854">
    <property type="component" value="Unassembled WGS sequence"/>
</dbReference>